<dbReference type="CDD" id="cd04465">
    <property type="entry name" value="S1_RPS1_repeat_ec2_hs2"/>
    <property type="match status" value="1"/>
</dbReference>
<name>A0A1F5WGM3_9BACT</name>
<accession>A0A1F5WGM3</accession>
<organism evidence="3 4">
    <name type="scientific">Candidatus Giovannonibacteria bacterium RIFCSPHIGHO2_02_FULL_46_20</name>
    <dbReference type="NCBI Taxonomy" id="1798338"/>
    <lineage>
        <taxon>Bacteria</taxon>
        <taxon>Candidatus Giovannoniibacteriota</taxon>
    </lineage>
</organism>
<dbReference type="EMBL" id="MFHQ01000006">
    <property type="protein sequence ID" value="OGF74765.1"/>
    <property type="molecule type" value="Genomic_DNA"/>
</dbReference>
<evidence type="ECO:0000313" key="4">
    <source>
        <dbReference type="Proteomes" id="UP000178406"/>
    </source>
</evidence>
<dbReference type="SMART" id="SM00316">
    <property type="entry name" value="S1"/>
    <property type="match status" value="4"/>
</dbReference>
<dbReference type="InterPro" id="IPR003029">
    <property type="entry name" value="S1_domain"/>
</dbReference>
<feature type="domain" description="S1 motif" evidence="2">
    <location>
        <begin position="308"/>
        <end position="375"/>
    </location>
</feature>
<evidence type="ECO:0000259" key="2">
    <source>
        <dbReference type="PROSITE" id="PS50126"/>
    </source>
</evidence>
<protein>
    <recommendedName>
        <fullName evidence="2">S1 motif domain-containing protein</fullName>
    </recommendedName>
</protein>
<dbReference type="InterPro" id="IPR012340">
    <property type="entry name" value="NA-bd_OB-fold"/>
</dbReference>
<feature type="region of interest" description="Disordered" evidence="1">
    <location>
        <begin position="374"/>
        <end position="418"/>
    </location>
</feature>
<dbReference type="STRING" id="1798338.A3J56_01530"/>
<dbReference type="Gene3D" id="2.40.50.140">
    <property type="entry name" value="Nucleic acid-binding proteins"/>
    <property type="match status" value="4"/>
</dbReference>
<proteinExistence type="predicted"/>
<feature type="compositionally biased region" description="Low complexity" evidence="1">
    <location>
        <begin position="392"/>
        <end position="408"/>
    </location>
</feature>
<dbReference type="PRINTS" id="PR00681">
    <property type="entry name" value="RIBOSOMALS1"/>
</dbReference>
<dbReference type="Proteomes" id="UP000178406">
    <property type="component" value="Unassembled WGS sequence"/>
</dbReference>
<feature type="domain" description="S1 motif" evidence="2">
    <location>
        <begin position="44"/>
        <end position="111"/>
    </location>
</feature>
<dbReference type="InterPro" id="IPR035104">
    <property type="entry name" value="Ribosomal_protein_S1-like"/>
</dbReference>
<dbReference type="AlphaFoldDB" id="A0A1F5WGM3"/>
<evidence type="ECO:0000256" key="1">
    <source>
        <dbReference type="SAM" id="MobiDB-lite"/>
    </source>
</evidence>
<dbReference type="InterPro" id="IPR052757">
    <property type="entry name" value="Ribosomal_protein_S1"/>
</dbReference>
<evidence type="ECO:0000313" key="3">
    <source>
        <dbReference type="EMBL" id="OGF74765.1"/>
    </source>
</evidence>
<feature type="domain" description="S1 motif" evidence="2">
    <location>
        <begin position="224"/>
        <end position="291"/>
    </location>
</feature>
<dbReference type="SUPFAM" id="SSF50249">
    <property type="entry name" value="Nucleic acid-binding proteins"/>
    <property type="match status" value="4"/>
</dbReference>
<comment type="caution">
    <text evidence="3">The sequence shown here is derived from an EMBL/GenBank/DDBJ whole genome shotgun (WGS) entry which is preliminary data.</text>
</comment>
<dbReference type="GO" id="GO:0003676">
    <property type="term" value="F:nucleic acid binding"/>
    <property type="evidence" value="ECO:0007669"/>
    <property type="project" value="InterPro"/>
</dbReference>
<dbReference type="PROSITE" id="PS50126">
    <property type="entry name" value="S1"/>
    <property type="match status" value="4"/>
</dbReference>
<feature type="domain" description="S1 motif" evidence="2">
    <location>
        <begin position="129"/>
        <end position="207"/>
    </location>
</feature>
<dbReference type="PANTHER" id="PTHR47559:SF1">
    <property type="entry name" value="OS03G0844900 PROTEIN"/>
    <property type="match status" value="1"/>
</dbReference>
<dbReference type="PANTHER" id="PTHR47559">
    <property type="entry name" value="OS03G0844900 PROTEIN"/>
    <property type="match status" value="1"/>
</dbReference>
<gene>
    <name evidence="3" type="ORF">A3J56_01530</name>
</gene>
<reference evidence="3 4" key="1">
    <citation type="journal article" date="2016" name="Nat. Commun.">
        <title>Thousands of microbial genomes shed light on interconnected biogeochemical processes in an aquifer system.</title>
        <authorList>
            <person name="Anantharaman K."/>
            <person name="Brown C.T."/>
            <person name="Hug L.A."/>
            <person name="Sharon I."/>
            <person name="Castelle C.J."/>
            <person name="Probst A.J."/>
            <person name="Thomas B.C."/>
            <person name="Singh A."/>
            <person name="Wilkins M.J."/>
            <person name="Karaoz U."/>
            <person name="Brodie E.L."/>
            <person name="Williams K.H."/>
            <person name="Hubbard S.S."/>
            <person name="Banfield J.F."/>
        </authorList>
    </citation>
    <scope>NUCLEOTIDE SEQUENCE [LARGE SCALE GENOMIC DNA]</scope>
</reference>
<dbReference type="Pfam" id="PF00575">
    <property type="entry name" value="S1"/>
    <property type="match status" value="2"/>
</dbReference>
<sequence length="418" mass="45745">MGVMDTTTQQDNKQDGAVSTQQVAVPHVMEELLKTCPKIFLKTGDLIDGTVLSKEGACVYADLGIFGTGIIYGREYQNARDFVKKINVGDHMSAKVVEVENEEGMVELSLKEAGEEIAWKEIKELKESGETLELKVTDSNKGGLVIEFRGIKGFLPASQLNAAHYPRVDGGDKEKIAEELGKFVDHPLSVIILDIDPKTQKLIFSEKGIASEDVKKIVEQCKVNDVIEGEVTGIVEFGIFIKVAENLEGLAHISELDWALVENPGNLFKVGDKVKAKIIAIDGDKISLSIKALKTDPWEASREKHKKGDIVEGKALRINKFGVLALLDSGIHGLAHISEFGSEKRIRELVEAGKRYVFQIAVFQPENRKLSLSFLGKPGEPINPKAPTSEDASAPLPTTLTTEESLSTQPLMQEEETG</sequence>